<dbReference type="EMBL" id="FRBN01000009">
    <property type="protein sequence ID" value="SHL27320.1"/>
    <property type="molecule type" value="Genomic_DNA"/>
</dbReference>
<dbReference type="Proteomes" id="UP000184191">
    <property type="component" value="Unassembled WGS sequence"/>
</dbReference>
<keyword evidence="1" id="KW-0732">Signal</keyword>
<evidence type="ECO:0000313" key="2">
    <source>
        <dbReference type="EMBL" id="SHL27320.1"/>
    </source>
</evidence>
<evidence type="ECO:0000313" key="3">
    <source>
        <dbReference type="Proteomes" id="UP000184191"/>
    </source>
</evidence>
<gene>
    <name evidence="2" type="ORF">SAMN05444414_10979</name>
</gene>
<reference evidence="3" key="1">
    <citation type="submission" date="2016-11" db="EMBL/GenBank/DDBJ databases">
        <authorList>
            <person name="Varghese N."/>
            <person name="Submissions S."/>
        </authorList>
    </citation>
    <scope>NUCLEOTIDE SEQUENCE [LARGE SCALE GENOMIC DNA]</scope>
    <source>
        <strain evidence="3">DSM 29327</strain>
    </source>
</reference>
<organism evidence="2 3">
    <name type="scientific">Roseovarius marisflavi</name>
    <dbReference type="NCBI Taxonomy" id="1054996"/>
    <lineage>
        <taxon>Bacteria</taxon>
        <taxon>Pseudomonadati</taxon>
        <taxon>Pseudomonadota</taxon>
        <taxon>Alphaproteobacteria</taxon>
        <taxon>Rhodobacterales</taxon>
        <taxon>Roseobacteraceae</taxon>
        <taxon>Roseovarius</taxon>
    </lineage>
</organism>
<proteinExistence type="predicted"/>
<dbReference type="InterPro" id="IPR016187">
    <property type="entry name" value="CTDL_fold"/>
</dbReference>
<name>A0A1M6ZA73_9RHOB</name>
<sequence>MVLRTVIATGIACAWATLAPARDANMSFFITSKDPGQGANLGGLADADAYCTKLAEAAGITGKVWAAYLSTSAENARPHWHLAGQCLYRLDQQRQGHRDGGPS</sequence>
<keyword evidence="3" id="KW-1185">Reference proteome</keyword>
<dbReference type="SUPFAM" id="SSF56436">
    <property type="entry name" value="C-type lectin-like"/>
    <property type="match status" value="1"/>
</dbReference>
<dbReference type="Gene3D" id="3.10.100.10">
    <property type="entry name" value="Mannose-Binding Protein A, subunit A"/>
    <property type="match status" value="1"/>
</dbReference>
<evidence type="ECO:0000256" key="1">
    <source>
        <dbReference type="SAM" id="SignalP"/>
    </source>
</evidence>
<feature type="chain" id="PRO_5012952028" evidence="1">
    <location>
        <begin position="22"/>
        <end position="103"/>
    </location>
</feature>
<dbReference type="STRING" id="1054996.SAMN05444414_10979"/>
<protein>
    <submittedName>
        <fullName evidence="2">Uncharacterized protein</fullName>
    </submittedName>
</protein>
<accession>A0A1M6ZA73</accession>
<dbReference type="AlphaFoldDB" id="A0A1M6ZA73"/>
<dbReference type="InterPro" id="IPR016186">
    <property type="entry name" value="C-type_lectin-like/link_sf"/>
</dbReference>
<feature type="signal peptide" evidence="1">
    <location>
        <begin position="1"/>
        <end position="21"/>
    </location>
</feature>